<dbReference type="AlphaFoldDB" id="A0AAD4QBL7"/>
<feature type="compositionally biased region" description="Basic and acidic residues" evidence="2">
    <location>
        <begin position="349"/>
        <end position="358"/>
    </location>
</feature>
<dbReference type="Gene3D" id="3.30.70.330">
    <property type="match status" value="1"/>
</dbReference>
<evidence type="ECO:0000256" key="2">
    <source>
        <dbReference type="SAM" id="MobiDB-lite"/>
    </source>
</evidence>
<feature type="compositionally biased region" description="Basic and acidic residues" evidence="2">
    <location>
        <begin position="328"/>
        <end position="337"/>
    </location>
</feature>
<dbReference type="Proteomes" id="UP001201163">
    <property type="component" value="Unassembled WGS sequence"/>
</dbReference>
<organism evidence="4 5">
    <name type="scientific">Lactarius akahatsu</name>
    <dbReference type="NCBI Taxonomy" id="416441"/>
    <lineage>
        <taxon>Eukaryota</taxon>
        <taxon>Fungi</taxon>
        <taxon>Dikarya</taxon>
        <taxon>Basidiomycota</taxon>
        <taxon>Agaricomycotina</taxon>
        <taxon>Agaricomycetes</taxon>
        <taxon>Russulales</taxon>
        <taxon>Russulaceae</taxon>
        <taxon>Lactarius</taxon>
    </lineage>
</organism>
<dbReference type="EMBL" id="JAKELL010000048">
    <property type="protein sequence ID" value="KAH8987260.1"/>
    <property type="molecule type" value="Genomic_DNA"/>
</dbReference>
<protein>
    <recommendedName>
        <fullName evidence="3">RRM domain-containing protein</fullName>
    </recommendedName>
</protein>
<dbReference type="SUPFAM" id="SSF54928">
    <property type="entry name" value="RNA-binding domain, RBD"/>
    <property type="match status" value="1"/>
</dbReference>
<accession>A0AAD4QBL7</accession>
<evidence type="ECO:0000313" key="5">
    <source>
        <dbReference type="Proteomes" id="UP001201163"/>
    </source>
</evidence>
<dbReference type="InterPro" id="IPR000504">
    <property type="entry name" value="RRM_dom"/>
</dbReference>
<evidence type="ECO:0000313" key="4">
    <source>
        <dbReference type="EMBL" id="KAH8987260.1"/>
    </source>
</evidence>
<proteinExistence type="predicted"/>
<dbReference type="InterPro" id="IPR035979">
    <property type="entry name" value="RBD_domain_sf"/>
</dbReference>
<keyword evidence="5" id="KW-1185">Reference proteome</keyword>
<dbReference type="CDD" id="cd00590">
    <property type="entry name" value="RRM_SF"/>
    <property type="match status" value="1"/>
</dbReference>
<dbReference type="SMART" id="SM00360">
    <property type="entry name" value="RRM"/>
    <property type="match status" value="2"/>
</dbReference>
<gene>
    <name evidence="4" type="ORF">EDB92DRAFT_1136605</name>
</gene>
<name>A0AAD4QBL7_9AGAM</name>
<dbReference type="PROSITE" id="PS50102">
    <property type="entry name" value="RRM"/>
    <property type="match status" value="1"/>
</dbReference>
<feature type="domain" description="RRM" evidence="3">
    <location>
        <begin position="81"/>
        <end position="154"/>
    </location>
</feature>
<dbReference type="GO" id="GO:0003723">
    <property type="term" value="F:RNA binding"/>
    <property type="evidence" value="ECO:0007669"/>
    <property type="project" value="UniProtKB-UniRule"/>
</dbReference>
<evidence type="ECO:0000256" key="1">
    <source>
        <dbReference type="PROSITE-ProRule" id="PRU00176"/>
    </source>
</evidence>
<evidence type="ECO:0000259" key="3">
    <source>
        <dbReference type="PROSITE" id="PS50102"/>
    </source>
</evidence>
<sequence>MYSSADRVEQILRSHTRIPITIRGESLRIERTVNRPYTLSPGSSDIALELGKPLDPAESQAIIEELKQTVPRWRGSYEPSRVLWIGRLPSSFGREALSNFWSRLGCVVEVRPSTSGFAHIEFSSTEEALRAARQGAPHGFRYEDRLLDVDFAPWLFYIGPGYRFVYISGWPASNTRPELLQWAYDIPHVTGASVLPPFRGEERSAPRCAFLHFRSIDDARAGLHMLDGREGPGGEALRFSLSCSTAVHLKRLWGWAYGEEEMRQRGEEGGAHFEREWNGLGFGTGAEDQHHWRDGPAHASAPPVGTRGGRVSLRNRAAVTAGVFADGSQEHGARGDEAIEEAMQTAAEDAGRADPDVR</sequence>
<comment type="caution">
    <text evidence="4">The sequence shown here is derived from an EMBL/GenBank/DDBJ whole genome shotgun (WGS) entry which is preliminary data.</text>
</comment>
<reference evidence="4" key="1">
    <citation type="submission" date="2022-01" db="EMBL/GenBank/DDBJ databases">
        <title>Comparative genomics reveals a dynamic genome evolution in the ectomycorrhizal milk-cap (Lactarius) mushrooms.</title>
        <authorList>
            <consortium name="DOE Joint Genome Institute"/>
            <person name="Lebreton A."/>
            <person name="Tang N."/>
            <person name="Kuo A."/>
            <person name="LaButti K."/>
            <person name="Drula E."/>
            <person name="Barry K."/>
            <person name="Clum A."/>
            <person name="Lipzen A."/>
            <person name="Mousain D."/>
            <person name="Ng V."/>
            <person name="Wang R."/>
            <person name="Wang X."/>
            <person name="Dai Y."/>
            <person name="Henrissat B."/>
            <person name="Grigoriev I.V."/>
            <person name="Guerin-Laguette A."/>
            <person name="Yu F."/>
            <person name="Martin F.M."/>
        </authorList>
    </citation>
    <scope>NUCLEOTIDE SEQUENCE</scope>
    <source>
        <strain evidence="4">QP</strain>
    </source>
</reference>
<dbReference type="InterPro" id="IPR012677">
    <property type="entry name" value="Nucleotide-bd_a/b_plait_sf"/>
</dbReference>
<feature type="region of interest" description="Disordered" evidence="2">
    <location>
        <begin position="285"/>
        <end position="310"/>
    </location>
</feature>
<feature type="region of interest" description="Disordered" evidence="2">
    <location>
        <begin position="322"/>
        <end position="358"/>
    </location>
</feature>
<keyword evidence="1" id="KW-0694">RNA-binding</keyword>
<feature type="compositionally biased region" description="Basic and acidic residues" evidence="2">
    <location>
        <begin position="287"/>
        <end position="296"/>
    </location>
</feature>